<evidence type="ECO:0000313" key="1">
    <source>
        <dbReference type="EMBL" id="SHN44009.1"/>
    </source>
</evidence>
<evidence type="ECO:0008006" key="3">
    <source>
        <dbReference type="Google" id="ProtNLM"/>
    </source>
</evidence>
<dbReference type="Proteomes" id="UP000184440">
    <property type="component" value="Unassembled WGS sequence"/>
</dbReference>
<proteinExistence type="predicted"/>
<dbReference type="InterPro" id="IPR036388">
    <property type="entry name" value="WH-like_DNA-bd_sf"/>
</dbReference>
<dbReference type="STRING" id="134849.SAMN05443668_11014"/>
<evidence type="ECO:0000313" key="2">
    <source>
        <dbReference type="Proteomes" id="UP000184440"/>
    </source>
</evidence>
<dbReference type="EMBL" id="FRCS01000010">
    <property type="protein sequence ID" value="SHN44009.1"/>
    <property type="molecule type" value="Genomic_DNA"/>
</dbReference>
<dbReference type="InterPro" id="IPR036390">
    <property type="entry name" value="WH_DNA-bd_sf"/>
</dbReference>
<dbReference type="RefSeq" id="WP_073261034.1">
    <property type="nucleotide sequence ID" value="NZ_FRCS01000010.1"/>
</dbReference>
<keyword evidence="2" id="KW-1185">Reference proteome</keyword>
<dbReference type="OrthoDB" id="3697068at2"/>
<dbReference type="SUPFAM" id="SSF46785">
    <property type="entry name" value="Winged helix' DNA-binding domain"/>
    <property type="match status" value="1"/>
</dbReference>
<gene>
    <name evidence="1" type="ORF">SAMN05443668_11014</name>
</gene>
<reference evidence="1 2" key="1">
    <citation type="submission" date="2016-11" db="EMBL/GenBank/DDBJ databases">
        <authorList>
            <person name="Jaros S."/>
            <person name="Januszkiewicz K."/>
            <person name="Wedrychowicz H."/>
        </authorList>
    </citation>
    <scope>NUCLEOTIDE SEQUENCE [LARGE SCALE GENOMIC DNA]</scope>
    <source>
        <strain evidence="1 2">DSM 46144</strain>
    </source>
</reference>
<organism evidence="1 2">
    <name type="scientific">Cryptosporangium aurantiacum</name>
    <dbReference type="NCBI Taxonomy" id="134849"/>
    <lineage>
        <taxon>Bacteria</taxon>
        <taxon>Bacillati</taxon>
        <taxon>Actinomycetota</taxon>
        <taxon>Actinomycetes</taxon>
        <taxon>Cryptosporangiales</taxon>
        <taxon>Cryptosporangiaceae</taxon>
        <taxon>Cryptosporangium</taxon>
    </lineage>
</organism>
<accession>A0A1M7RCY7</accession>
<protein>
    <recommendedName>
        <fullName evidence="3">DNA-binding transcriptional regulator, MarR family</fullName>
    </recommendedName>
</protein>
<dbReference type="AlphaFoldDB" id="A0A1M7RCY7"/>
<name>A0A1M7RCY7_9ACTN</name>
<dbReference type="Gene3D" id="1.10.10.10">
    <property type="entry name" value="Winged helix-like DNA-binding domain superfamily/Winged helix DNA-binding domain"/>
    <property type="match status" value="1"/>
</dbReference>
<sequence length="138" mass="15507">MTDERPIGYWVKSVDRLLEEVFERALTERRIARRHWQTMNVLAAGPRTVAEIAEQLTPFLGADTISAPEVLADLRELGWIAVPDGRYALTEDGQSALESLRAEVLGLRRQATDGVSDEDYRTTVATLRRMSENLHTVG</sequence>